<dbReference type="InterPro" id="IPR001328">
    <property type="entry name" value="Pept_tRNA_hydro"/>
</dbReference>
<dbReference type="Proteomes" id="UP000244655">
    <property type="component" value="Chromosome"/>
</dbReference>
<comment type="catalytic activity">
    <reaction evidence="8 9">
        <text>an N-acyl-L-alpha-aminoacyl-tRNA + H2O = an N-acyl-L-amino acid + a tRNA + H(+)</text>
        <dbReference type="Rhea" id="RHEA:54448"/>
        <dbReference type="Rhea" id="RHEA-COMP:10123"/>
        <dbReference type="Rhea" id="RHEA-COMP:13883"/>
        <dbReference type="ChEBI" id="CHEBI:15377"/>
        <dbReference type="ChEBI" id="CHEBI:15378"/>
        <dbReference type="ChEBI" id="CHEBI:59874"/>
        <dbReference type="ChEBI" id="CHEBI:78442"/>
        <dbReference type="ChEBI" id="CHEBI:138191"/>
        <dbReference type="EC" id="3.1.1.29"/>
    </reaction>
</comment>
<dbReference type="GO" id="GO:0072344">
    <property type="term" value="P:rescue of stalled ribosome"/>
    <property type="evidence" value="ECO:0007669"/>
    <property type="project" value="UniProtKB-UniRule"/>
</dbReference>
<evidence type="ECO:0000256" key="6">
    <source>
        <dbReference type="ARBA" id="ARBA00038063"/>
    </source>
</evidence>
<feature type="binding site" evidence="8">
    <location>
        <position position="66"/>
    </location>
    <ligand>
        <name>tRNA</name>
        <dbReference type="ChEBI" id="CHEBI:17843"/>
    </ligand>
</feature>
<comment type="similarity">
    <text evidence="6 8 10">Belongs to the PTH family.</text>
</comment>
<dbReference type="GO" id="GO:0000049">
    <property type="term" value="F:tRNA binding"/>
    <property type="evidence" value="ECO:0007669"/>
    <property type="project" value="UniProtKB-UniRule"/>
</dbReference>
<dbReference type="HAMAP" id="MF_00083">
    <property type="entry name" value="Pept_tRNA_hydro_bact"/>
    <property type="match status" value="1"/>
</dbReference>
<gene>
    <name evidence="8" type="primary">pth</name>
    <name evidence="11" type="ORF">CR532_04140</name>
</gene>
<dbReference type="EMBL" id="CP025785">
    <property type="protein sequence ID" value="AWG43135.1"/>
    <property type="molecule type" value="Genomic_DNA"/>
</dbReference>
<protein>
    <recommendedName>
        <fullName evidence="7 8">Peptidyl-tRNA hydrolase</fullName>
        <shortName evidence="8">Pth</shortName>
        <ecNumber evidence="1 8">3.1.1.29</ecNumber>
    </recommendedName>
</protein>
<dbReference type="InterPro" id="IPR036416">
    <property type="entry name" value="Pept_tRNA_hydro_sf"/>
</dbReference>
<dbReference type="PANTHER" id="PTHR17224">
    <property type="entry name" value="PEPTIDYL-TRNA HYDROLASE"/>
    <property type="match status" value="1"/>
</dbReference>
<accession>A0A2S1LXZ9</accession>
<dbReference type="Gene3D" id="3.40.50.1470">
    <property type="entry name" value="Peptidyl-tRNA hydrolase"/>
    <property type="match status" value="1"/>
</dbReference>
<dbReference type="AlphaFoldDB" id="A0A2S1LXZ9"/>
<dbReference type="PROSITE" id="PS01196">
    <property type="entry name" value="PEPT_TRNA_HYDROL_2"/>
    <property type="match status" value="1"/>
</dbReference>
<comment type="function">
    <text evidence="8">Catalyzes the release of premature peptidyl moieties from peptidyl-tRNA molecules trapped in stalled 50S ribosomal subunits, and thus maintains levels of free tRNAs and 50S ribosomes.</text>
</comment>
<evidence type="ECO:0000256" key="1">
    <source>
        <dbReference type="ARBA" id="ARBA00013260"/>
    </source>
</evidence>
<dbReference type="Pfam" id="PF01195">
    <property type="entry name" value="Pept_tRNA_hydro"/>
    <property type="match status" value="1"/>
</dbReference>
<dbReference type="PANTHER" id="PTHR17224:SF1">
    <property type="entry name" value="PEPTIDYL-TRNA HYDROLASE"/>
    <property type="match status" value="1"/>
</dbReference>
<dbReference type="GO" id="GO:0004045">
    <property type="term" value="F:peptidyl-tRNA hydrolase activity"/>
    <property type="evidence" value="ECO:0007669"/>
    <property type="project" value="UniProtKB-UniRule"/>
</dbReference>
<dbReference type="PROSITE" id="PS01195">
    <property type="entry name" value="PEPT_TRNA_HYDROL_1"/>
    <property type="match status" value="1"/>
</dbReference>
<dbReference type="GO" id="GO:0005737">
    <property type="term" value="C:cytoplasm"/>
    <property type="evidence" value="ECO:0007669"/>
    <property type="project" value="UniProtKB-SubCell"/>
</dbReference>
<reference evidence="11 12" key="1">
    <citation type="submission" date="2018-01" db="EMBL/GenBank/DDBJ databases">
        <title>Genome sequence of Borrelia tachyglossi.</title>
        <authorList>
            <person name="Gofton A.W."/>
        </authorList>
    </citation>
    <scope>NUCLEOTIDE SEQUENCE [LARGE SCALE GENOMIC DNA]</scope>
    <source>
        <strain evidence="11 12">Bc-F10-1268</strain>
    </source>
</reference>
<evidence type="ECO:0000313" key="12">
    <source>
        <dbReference type="Proteomes" id="UP000244655"/>
    </source>
</evidence>
<dbReference type="OrthoDB" id="9800507at2"/>
<keyword evidence="5 8" id="KW-0694">RNA-binding</keyword>
<dbReference type="CDD" id="cd00462">
    <property type="entry name" value="PTH"/>
    <property type="match status" value="1"/>
</dbReference>
<sequence>MNLLIIGLGNPGSNFFHTRHNVGFALVDKLALKQGLSFKKTKNYEYSDFNLNNRKIVLIKPLTYINLSGNIFPSVFSKFYMQITNMLVVLDNVDLPLGKCKLRKVGGSSTHNGLRSISESLGSTNYSRLYIGVGNNNSNEYRLRDFVLSKFSDNELKRIENMFDFLSEEMMDINEVNFEHKVASINSSSF</sequence>
<proteinExistence type="inferred from homology"/>
<dbReference type="EC" id="3.1.1.29" evidence="1 8"/>
<feature type="binding site" evidence="8">
    <location>
        <position position="64"/>
    </location>
    <ligand>
        <name>tRNA</name>
        <dbReference type="ChEBI" id="CHEBI:17843"/>
    </ligand>
</feature>
<evidence type="ECO:0000256" key="4">
    <source>
        <dbReference type="ARBA" id="ARBA00022801"/>
    </source>
</evidence>
<dbReference type="GO" id="GO:0006515">
    <property type="term" value="P:protein quality control for misfolded or incompletely synthesized proteins"/>
    <property type="evidence" value="ECO:0007669"/>
    <property type="project" value="UniProtKB-UniRule"/>
</dbReference>
<organism evidence="11 12">
    <name type="scientific">Candidatus Borreliella tachyglossi</name>
    <dbReference type="NCBI Taxonomy" id="1964448"/>
    <lineage>
        <taxon>Bacteria</taxon>
        <taxon>Pseudomonadati</taxon>
        <taxon>Spirochaetota</taxon>
        <taxon>Spirochaetia</taxon>
        <taxon>Spirochaetales</taxon>
        <taxon>Borreliaceae</taxon>
        <taxon>Borreliella</taxon>
    </lineage>
</organism>
<evidence type="ECO:0000256" key="2">
    <source>
        <dbReference type="ARBA" id="ARBA00022490"/>
    </source>
</evidence>
<evidence type="ECO:0000256" key="7">
    <source>
        <dbReference type="ARBA" id="ARBA00050038"/>
    </source>
</evidence>
<keyword evidence="3 8" id="KW-0820">tRNA-binding</keyword>
<comment type="function">
    <text evidence="8">Hydrolyzes ribosome-free peptidyl-tRNAs (with 1 or more amino acids incorporated), which drop off the ribosome during protein synthesis, or as a result of ribosome stalling.</text>
</comment>
<dbReference type="NCBIfam" id="TIGR00447">
    <property type="entry name" value="pth"/>
    <property type="match status" value="1"/>
</dbReference>
<dbReference type="RefSeq" id="WP_108729534.1">
    <property type="nucleotide sequence ID" value="NZ_CP025785.1"/>
</dbReference>
<evidence type="ECO:0000256" key="3">
    <source>
        <dbReference type="ARBA" id="ARBA00022555"/>
    </source>
</evidence>
<dbReference type="InterPro" id="IPR018171">
    <property type="entry name" value="Pept_tRNA_hydro_CS"/>
</dbReference>
<feature type="binding site" evidence="8">
    <location>
        <position position="15"/>
    </location>
    <ligand>
        <name>tRNA</name>
        <dbReference type="ChEBI" id="CHEBI:17843"/>
    </ligand>
</feature>
<feature type="site" description="Discriminates between blocked and unblocked aminoacyl-tRNA" evidence="8">
    <location>
        <position position="10"/>
    </location>
</feature>
<name>A0A2S1LXZ9_9SPIR</name>
<evidence type="ECO:0000256" key="10">
    <source>
        <dbReference type="RuleBase" id="RU004320"/>
    </source>
</evidence>
<comment type="subunit">
    <text evidence="8">Monomer.</text>
</comment>
<keyword evidence="4 8" id="KW-0378">Hydrolase</keyword>
<feature type="active site" description="Proton acceptor" evidence="8">
    <location>
        <position position="20"/>
    </location>
</feature>
<evidence type="ECO:0000256" key="5">
    <source>
        <dbReference type="ARBA" id="ARBA00022884"/>
    </source>
</evidence>
<comment type="subcellular location">
    <subcellularLocation>
        <location evidence="8">Cytoplasm</location>
    </subcellularLocation>
</comment>
<evidence type="ECO:0000256" key="9">
    <source>
        <dbReference type="RuleBase" id="RU000673"/>
    </source>
</evidence>
<dbReference type="SUPFAM" id="SSF53178">
    <property type="entry name" value="Peptidyl-tRNA hydrolase-like"/>
    <property type="match status" value="1"/>
</dbReference>
<keyword evidence="2 8" id="KW-0963">Cytoplasm</keyword>
<evidence type="ECO:0000313" key="11">
    <source>
        <dbReference type="EMBL" id="AWG43135.1"/>
    </source>
</evidence>
<keyword evidence="12" id="KW-1185">Reference proteome</keyword>
<evidence type="ECO:0000256" key="8">
    <source>
        <dbReference type="HAMAP-Rule" id="MF_00083"/>
    </source>
</evidence>
<feature type="binding site" evidence="8">
    <location>
        <position position="112"/>
    </location>
    <ligand>
        <name>tRNA</name>
        <dbReference type="ChEBI" id="CHEBI:17843"/>
    </ligand>
</feature>
<feature type="site" description="Stabilizes the basic form of H active site to accept a proton" evidence="8">
    <location>
        <position position="91"/>
    </location>
</feature>